<evidence type="ECO:0000259" key="2">
    <source>
        <dbReference type="Pfam" id="PF06580"/>
    </source>
</evidence>
<dbReference type="Pfam" id="PF06580">
    <property type="entry name" value="His_kinase"/>
    <property type="match status" value="1"/>
</dbReference>
<keyword evidence="4" id="KW-1185">Reference proteome</keyword>
<dbReference type="InterPro" id="IPR036890">
    <property type="entry name" value="HATPase_C_sf"/>
</dbReference>
<keyword evidence="1" id="KW-0812">Transmembrane</keyword>
<dbReference type="SUPFAM" id="SSF55874">
    <property type="entry name" value="ATPase domain of HSP90 chaperone/DNA topoisomerase II/histidine kinase"/>
    <property type="match status" value="1"/>
</dbReference>
<dbReference type="EMBL" id="SHNN01000001">
    <property type="protein sequence ID" value="MCX2979524.1"/>
    <property type="molecule type" value="Genomic_DNA"/>
</dbReference>
<protein>
    <submittedName>
        <fullName evidence="3">Sensor histidine kinase</fullName>
    </submittedName>
</protein>
<proteinExistence type="predicted"/>
<evidence type="ECO:0000256" key="1">
    <source>
        <dbReference type="SAM" id="Phobius"/>
    </source>
</evidence>
<organism evidence="3 4">
    <name type="scientific">Candidatus Litorirhabdus singularis</name>
    <dbReference type="NCBI Taxonomy" id="2518993"/>
    <lineage>
        <taxon>Bacteria</taxon>
        <taxon>Pseudomonadati</taxon>
        <taxon>Pseudomonadota</taxon>
        <taxon>Gammaproteobacteria</taxon>
        <taxon>Cellvibrionales</taxon>
        <taxon>Halieaceae</taxon>
        <taxon>Candidatus Litorirhabdus</taxon>
    </lineage>
</organism>
<dbReference type="Proteomes" id="UP001143362">
    <property type="component" value="Unassembled WGS sequence"/>
</dbReference>
<dbReference type="Gene3D" id="3.30.565.10">
    <property type="entry name" value="Histidine kinase-like ATPase, C-terminal domain"/>
    <property type="match status" value="1"/>
</dbReference>
<keyword evidence="3" id="KW-0808">Transferase</keyword>
<evidence type="ECO:0000313" key="4">
    <source>
        <dbReference type="Proteomes" id="UP001143362"/>
    </source>
</evidence>
<dbReference type="InterPro" id="IPR050640">
    <property type="entry name" value="Bact_2-comp_sensor_kinase"/>
</dbReference>
<keyword evidence="1" id="KW-1133">Transmembrane helix</keyword>
<dbReference type="PANTHER" id="PTHR34220:SF7">
    <property type="entry name" value="SENSOR HISTIDINE KINASE YPDA"/>
    <property type="match status" value="1"/>
</dbReference>
<dbReference type="GO" id="GO:0016301">
    <property type="term" value="F:kinase activity"/>
    <property type="evidence" value="ECO:0007669"/>
    <property type="project" value="UniProtKB-KW"/>
</dbReference>
<dbReference type="InterPro" id="IPR010559">
    <property type="entry name" value="Sig_transdc_His_kin_internal"/>
</dbReference>
<accession>A0ABT3TB63</accession>
<feature type="transmembrane region" description="Helical" evidence="1">
    <location>
        <begin position="87"/>
        <end position="110"/>
    </location>
</feature>
<reference evidence="3" key="1">
    <citation type="submission" date="2019-02" db="EMBL/GenBank/DDBJ databases">
        <authorList>
            <person name="Li S.-H."/>
        </authorList>
    </citation>
    <scope>NUCLEOTIDE SEQUENCE</scope>
    <source>
        <strain evidence="3">IMCC14734</strain>
    </source>
</reference>
<feature type="transmembrane region" description="Helical" evidence="1">
    <location>
        <begin position="54"/>
        <end position="75"/>
    </location>
</feature>
<sequence>MVAGQTRVESPRDFYIPNLCSAESVIVMVILAQLLVVVYVLGDSQLPSFDWTGLALASLFVQWIVLLCAAVLCAARKSLGRLQLLTGVLVSMAIIQCVTVLCSLVARNLLMAIDYSMLDGWWVVRNQLMALVIGGVTLRYFFLQQEVRLQEQAELGARLEALRARIRPHFLFNSMNSIASLIESRPQQAEKAVENLSELFRASLMEDNEDTSVADELRLCRLYLDIEQLRLGDRLRVDWQVDEGLLSQLMPTLILQPLVENAVYHGVARLPEGGCVEIALGRSGDQLRVVVCNPLPPAGADQGAGHQTGHSMALDNIRQRLAVLYGNNASVDIERSTSFHKVTLAWPARGGS</sequence>
<dbReference type="PANTHER" id="PTHR34220">
    <property type="entry name" value="SENSOR HISTIDINE KINASE YPDA"/>
    <property type="match status" value="1"/>
</dbReference>
<comment type="caution">
    <text evidence="3">The sequence shown here is derived from an EMBL/GenBank/DDBJ whole genome shotgun (WGS) entry which is preliminary data.</text>
</comment>
<gene>
    <name evidence="3" type="ORF">EYC98_01465</name>
</gene>
<feature type="transmembrane region" description="Helical" evidence="1">
    <location>
        <begin position="122"/>
        <end position="142"/>
    </location>
</feature>
<feature type="domain" description="Signal transduction histidine kinase internal region" evidence="2">
    <location>
        <begin position="157"/>
        <end position="235"/>
    </location>
</feature>
<keyword evidence="1" id="KW-0472">Membrane</keyword>
<feature type="transmembrane region" description="Helical" evidence="1">
    <location>
        <begin position="21"/>
        <end position="42"/>
    </location>
</feature>
<name>A0ABT3TB63_9GAMM</name>
<keyword evidence="3" id="KW-0418">Kinase</keyword>
<evidence type="ECO:0000313" key="3">
    <source>
        <dbReference type="EMBL" id="MCX2979524.1"/>
    </source>
</evidence>
<dbReference type="RefSeq" id="WP_279243524.1">
    <property type="nucleotide sequence ID" value="NZ_SHNN01000001.1"/>
</dbReference>